<dbReference type="Proteomes" id="UP000886689">
    <property type="component" value="Unassembled WGS sequence"/>
</dbReference>
<dbReference type="AlphaFoldDB" id="A0A9D7K219"/>
<dbReference type="InterPro" id="IPR028096">
    <property type="entry name" value="EfeO_Cupredoxin"/>
</dbReference>
<accession>A0A9D7K219</accession>
<comment type="caution">
    <text evidence="2">The sequence shown here is derived from an EMBL/GenBank/DDBJ whole genome shotgun (WGS) entry which is preliminary data.</text>
</comment>
<dbReference type="Pfam" id="PF13473">
    <property type="entry name" value="Cupredoxin_1"/>
    <property type="match status" value="1"/>
</dbReference>
<evidence type="ECO:0000259" key="1">
    <source>
        <dbReference type="Pfam" id="PF13473"/>
    </source>
</evidence>
<protein>
    <submittedName>
        <fullName evidence="2">Cupredoxin domain-containing protein</fullName>
    </submittedName>
</protein>
<evidence type="ECO:0000313" key="2">
    <source>
        <dbReference type="EMBL" id="MBK8524980.1"/>
    </source>
</evidence>
<evidence type="ECO:0000313" key="3">
    <source>
        <dbReference type="Proteomes" id="UP000886689"/>
    </source>
</evidence>
<reference evidence="2" key="1">
    <citation type="submission" date="2020-10" db="EMBL/GenBank/DDBJ databases">
        <title>Connecting structure to function with the recovery of over 1000 high-quality activated sludge metagenome-assembled genomes encoding full-length rRNA genes using long-read sequencing.</title>
        <authorList>
            <person name="Singleton C.M."/>
            <person name="Petriglieri F."/>
            <person name="Kristensen J.M."/>
            <person name="Kirkegaard R.H."/>
            <person name="Michaelsen T.Y."/>
            <person name="Andersen M.H."/>
            <person name="Karst S.M."/>
            <person name="Dueholm M.S."/>
            <person name="Nielsen P.H."/>
            <person name="Albertsen M."/>
        </authorList>
    </citation>
    <scope>NUCLEOTIDE SEQUENCE</scope>
    <source>
        <strain evidence="2">Hirt_18-Q3-R61-65_BATAC.395</strain>
    </source>
</reference>
<dbReference type="SUPFAM" id="SSF49503">
    <property type="entry name" value="Cupredoxins"/>
    <property type="match status" value="1"/>
</dbReference>
<dbReference type="Gene3D" id="2.60.40.420">
    <property type="entry name" value="Cupredoxins - blue copper proteins"/>
    <property type="match status" value="1"/>
</dbReference>
<feature type="domain" description="EfeO-type cupredoxin-like" evidence="1">
    <location>
        <begin position="1"/>
        <end position="98"/>
    </location>
</feature>
<gene>
    <name evidence="2" type="ORF">IPL58_13500</name>
</gene>
<proteinExistence type="predicted"/>
<dbReference type="InterPro" id="IPR008972">
    <property type="entry name" value="Cupredoxin"/>
</dbReference>
<name>A0A9D7K219_9PROT</name>
<sequence>MLLLAAPAFANDMPTIHLLMKDGRLYPEVLEVPANTRFRLTVKNEGPGAAEFESLELRKELVLAPGVSRNLVFNPMKPGTYKFFDEFHQATAQGKIVAK</sequence>
<dbReference type="EMBL" id="JADJUC010000020">
    <property type="protein sequence ID" value="MBK8524980.1"/>
    <property type="molecule type" value="Genomic_DNA"/>
</dbReference>
<organism evidence="2 3">
    <name type="scientific">Candidatus Proximibacter danicus</name>
    <dbReference type="NCBI Taxonomy" id="2954365"/>
    <lineage>
        <taxon>Bacteria</taxon>
        <taxon>Pseudomonadati</taxon>
        <taxon>Pseudomonadota</taxon>
        <taxon>Betaproteobacteria</taxon>
        <taxon>Candidatus Proximibacter</taxon>
    </lineage>
</organism>